<dbReference type="PANTHER" id="PTHR21716:SF4">
    <property type="entry name" value="TRANSMEMBRANE PROTEIN 245"/>
    <property type="match status" value="1"/>
</dbReference>
<keyword evidence="5 6" id="KW-0472">Membrane</keyword>
<evidence type="ECO:0000256" key="4">
    <source>
        <dbReference type="ARBA" id="ARBA00022989"/>
    </source>
</evidence>
<feature type="transmembrane region" description="Helical" evidence="6">
    <location>
        <begin position="217"/>
        <end position="234"/>
    </location>
</feature>
<dbReference type="RefSeq" id="WP_099793419.1">
    <property type="nucleotide sequence ID" value="NZ_JBHLYV010000094.1"/>
</dbReference>
<accession>A0A2G8T855</accession>
<feature type="transmembrane region" description="Helical" evidence="6">
    <location>
        <begin position="311"/>
        <end position="339"/>
    </location>
</feature>
<feature type="transmembrane region" description="Helical" evidence="6">
    <location>
        <begin position="152"/>
        <end position="177"/>
    </location>
</feature>
<evidence type="ECO:0000313" key="8">
    <source>
        <dbReference type="Proteomes" id="UP000230390"/>
    </source>
</evidence>
<dbReference type="GO" id="GO:0016020">
    <property type="term" value="C:membrane"/>
    <property type="evidence" value="ECO:0007669"/>
    <property type="project" value="UniProtKB-SubCell"/>
</dbReference>
<gene>
    <name evidence="7" type="ORF">CR105_25265</name>
</gene>
<comment type="similarity">
    <text evidence="2">Belongs to the autoinducer-2 exporter (AI-2E) (TC 2.A.86) family.</text>
</comment>
<name>A0A2G8T855_9BURK</name>
<evidence type="ECO:0000256" key="3">
    <source>
        <dbReference type="ARBA" id="ARBA00022692"/>
    </source>
</evidence>
<dbReference type="PANTHER" id="PTHR21716">
    <property type="entry name" value="TRANSMEMBRANE PROTEIN"/>
    <property type="match status" value="1"/>
</dbReference>
<evidence type="ECO:0000256" key="2">
    <source>
        <dbReference type="ARBA" id="ARBA00009773"/>
    </source>
</evidence>
<comment type="caution">
    <text evidence="7">The sequence shown here is derived from an EMBL/GenBank/DDBJ whole genome shotgun (WGS) entry which is preliminary data.</text>
</comment>
<sequence>MNHPELQAKTFLLLLVLVTVAFAYILMPYFGAIFWGAVLAILFTPFHRTISRKMGTHRPVLAALTTLAICLVVVIFPMILIAISLAQEGTAVYQKVASREIDVSVVLQNVFNALPSWAHNIMARFGMDNIATLQSRLSDAAMQGSKFVATNVLAIGMNAFDFVVSSFVMLYLLFFLLKDGAPLAARIQRAIPLSNENKQLLFDKFTTVIKATVKGNFLVAGAQGALGGLAFWVLGVQGALLWAVVMAFFSLLPAVGAAIVWAPVAVYFLITGAVWKGVALIAFGVIVIGLVDNILRPILVGKDIKMPDYLVLISTIGGMAIFGLNGFVIGPVVAALFIAMWDIFSAHKNNLAHA</sequence>
<organism evidence="7 8">
    <name type="scientific">Massilia eurypsychrophila</name>
    <dbReference type="NCBI Taxonomy" id="1485217"/>
    <lineage>
        <taxon>Bacteria</taxon>
        <taxon>Pseudomonadati</taxon>
        <taxon>Pseudomonadota</taxon>
        <taxon>Betaproteobacteria</taxon>
        <taxon>Burkholderiales</taxon>
        <taxon>Oxalobacteraceae</taxon>
        <taxon>Telluria group</taxon>
        <taxon>Massilia</taxon>
    </lineage>
</organism>
<dbReference type="Proteomes" id="UP000230390">
    <property type="component" value="Unassembled WGS sequence"/>
</dbReference>
<reference evidence="7 8" key="1">
    <citation type="submission" date="2017-10" db="EMBL/GenBank/DDBJ databases">
        <title>Massilia psychrophilum sp. nov., a novel purple-pigmented bacterium isolated from Tianshan glacier, Xinjiang Municipality, China.</title>
        <authorList>
            <person name="Wang H."/>
        </authorList>
    </citation>
    <scope>NUCLEOTIDE SEQUENCE [LARGE SCALE GENOMIC DNA]</scope>
    <source>
        <strain evidence="7 8">JCM 30074</strain>
    </source>
</reference>
<keyword evidence="3 6" id="KW-0812">Transmembrane</keyword>
<dbReference type="Pfam" id="PF01594">
    <property type="entry name" value="AI-2E_transport"/>
    <property type="match status" value="1"/>
</dbReference>
<dbReference type="InterPro" id="IPR002549">
    <property type="entry name" value="AI-2E-like"/>
</dbReference>
<feature type="transmembrane region" description="Helical" evidence="6">
    <location>
        <begin position="62"/>
        <end position="86"/>
    </location>
</feature>
<evidence type="ECO:0000256" key="6">
    <source>
        <dbReference type="SAM" id="Phobius"/>
    </source>
</evidence>
<evidence type="ECO:0000256" key="1">
    <source>
        <dbReference type="ARBA" id="ARBA00004141"/>
    </source>
</evidence>
<keyword evidence="4 6" id="KW-1133">Transmembrane helix</keyword>
<dbReference type="EMBL" id="PDOC01000031">
    <property type="protein sequence ID" value="PIL42246.1"/>
    <property type="molecule type" value="Genomic_DNA"/>
</dbReference>
<dbReference type="AlphaFoldDB" id="A0A2G8T855"/>
<evidence type="ECO:0000313" key="7">
    <source>
        <dbReference type="EMBL" id="PIL42246.1"/>
    </source>
</evidence>
<evidence type="ECO:0000256" key="5">
    <source>
        <dbReference type="ARBA" id="ARBA00023136"/>
    </source>
</evidence>
<feature type="transmembrane region" description="Helical" evidence="6">
    <location>
        <begin position="240"/>
        <end position="270"/>
    </location>
</feature>
<protein>
    <submittedName>
        <fullName evidence="7">AI-2E family transporter</fullName>
    </submittedName>
</protein>
<feature type="transmembrane region" description="Helical" evidence="6">
    <location>
        <begin position="277"/>
        <end position="299"/>
    </location>
</feature>
<comment type="subcellular location">
    <subcellularLocation>
        <location evidence="1">Membrane</location>
        <topology evidence="1">Multi-pass membrane protein</topology>
    </subcellularLocation>
</comment>
<proteinExistence type="inferred from homology"/>
<keyword evidence="8" id="KW-1185">Reference proteome</keyword>
<dbReference type="OrthoDB" id="106838at2"/>